<evidence type="ECO:0000256" key="1">
    <source>
        <dbReference type="SAM" id="Phobius"/>
    </source>
</evidence>
<dbReference type="InterPro" id="IPR003675">
    <property type="entry name" value="Rce1/LyrA-like_dom"/>
</dbReference>
<proteinExistence type="predicted"/>
<feature type="transmembrane region" description="Helical" evidence="1">
    <location>
        <begin position="20"/>
        <end position="49"/>
    </location>
</feature>
<comment type="caution">
    <text evidence="3">The sequence shown here is derived from an EMBL/GenBank/DDBJ whole genome shotgun (WGS) entry which is preliminary data.</text>
</comment>
<keyword evidence="1" id="KW-0812">Transmembrane</keyword>
<protein>
    <submittedName>
        <fullName evidence="3">CPBP family intramembrane metalloprotease</fullName>
    </submittedName>
</protein>
<keyword evidence="3" id="KW-0378">Hydrolase</keyword>
<keyword evidence="4" id="KW-1185">Reference proteome</keyword>
<keyword evidence="3" id="KW-0482">Metalloprotease</keyword>
<dbReference type="Proteomes" id="UP000760480">
    <property type="component" value="Unassembled WGS sequence"/>
</dbReference>
<accession>A0ABX1TNZ1</accession>
<name>A0ABX1TNZ1_9GAMM</name>
<evidence type="ECO:0000313" key="3">
    <source>
        <dbReference type="EMBL" id="NMQ21132.1"/>
    </source>
</evidence>
<evidence type="ECO:0000313" key="4">
    <source>
        <dbReference type="Proteomes" id="UP000760480"/>
    </source>
</evidence>
<dbReference type="GO" id="GO:0008237">
    <property type="term" value="F:metallopeptidase activity"/>
    <property type="evidence" value="ECO:0007669"/>
    <property type="project" value="UniProtKB-KW"/>
</dbReference>
<gene>
    <name evidence="3" type="ORF">E4P82_19195</name>
</gene>
<keyword evidence="1" id="KW-1133">Transmembrane helix</keyword>
<reference evidence="3 4" key="1">
    <citation type="submission" date="2019-03" db="EMBL/GenBank/DDBJ databases">
        <title>Metabolic reconstructions from genomes of highly enriched 'Candidatus Accumulibacter' and 'Candidatus Competibacter' bioreactor populations.</title>
        <authorList>
            <person name="Annavajhala M.K."/>
            <person name="Welles L."/>
            <person name="Abbas B."/>
            <person name="Sorokin D."/>
            <person name="Park H."/>
            <person name="Van Loosdrecht M."/>
            <person name="Chandran K."/>
        </authorList>
    </citation>
    <scope>NUCLEOTIDE SEQUENCE [LARGE SCALE GENOMIC DNA]</scope>
    <source>
        <strain evidence="3 4">SBR_G</strain>
    </source>
</reference>
<dbReference type="EMBL" id="SPMZ01000076">
    <property type="protein sequence ID" value="NMQ21132.1"/>
    <property type="molecule type" value="Genomic_DNA"/>
</dbReference>
<dbReference type="Pfam" id="PF02517">
    <property type="entry name" value="Rce1-like"/>
    <property type="match status" value="1"/>
</dbReference>
<sequence length="86" mass="9362">MQTALMRWAHHRRWPRADTLGLIGTSAFFGAVHLGGGFSFALLASLAGLGYGAVYYWTGRIHYAVMLHFTVNAVHQLAFAAPPTTS</sequence>
<organism evidence="3 4">
    <name type="scientific">Candidatus Competibacter phosphatis</name>
    <dbReference type="NCBI Taxonomy" id="221280"/>
    <lineage>
        <taxon>Bacteria</taxon>
        <taxon>Pseudomonadati</taxon>
        <taxon>Pseudomonadota</taxon>
        <taxon>Gammaproteobacteria</taxon>
        <taxon>Candidatus Competibacteraceae</taxon>
        <taxon>Candidatus Competibacter</taxon>
    </lineage>
</organism>
<keyword evidence="3" id="KW-0645">Protease</keyword>
<keyword evidence="1" id="KW-0472">Membrane</keyword>
<feature type="domain" description="CAAX prenyl protease 2/Lysostaphin resistance protein A-like" evidence="2">
    <location>
        <begin position="4"/>
        <end position="74"/>
    </location>
</feature>
<evidence type="ECO:0000259" key="2">
    <source>
        <dbReference type="Pfam" id="PF02517"/>
    </source>
</evidence>